<dbReference type="InterPro" id="IPR012456">
    <property type="entry name" value="DUF1661"/>
</dbReference>
<proteinExistence type="predicted"/>
<evidence type="ECO:0000313" key="2">
    <source>
        <dbReference type="Proteomes" id="UP000008842"/>
    </source>
</evidence>
<protein>
    <submittedName>
        <fullName evidence="1">Uncharacterized protein</fullName>
    </submittedName>
</protein>
<organism evidence="1 2">
    <name type="scientific">Porphyromonas gingivalis (strain ATCC 33277 / DSM 20709 / CIP 103683 / JCM 12257 / NCTC 11834 / 2561)</name>
    <dbReference type="NCBI Taxonomy" id="431947"/>
    <lineage>
        <taxon>Bacteria</taxon>
        <taxon>Pseudomonadati</taxon>
        <taxon>Bacteroidota</taxon>
        <taxon>Bacteroidia</taxon>
        <taxon>Bacteroidales</taxon>
        <taxon>Porphyromonadaceae</taxon>
        <taxon>Porphyromonas</taxon>
    </lineage>
</organism>
<dbReference type="GeneID" id="41335047"/>
<gene>
    <name evidence="1" type="ordered locus">PGN_0467</name>
</gene>
<dbReference type="AlphaFoldDB" id="B2RHZ1"/>
<accession>B2RHZ1</accession>
<dbReference type="Proteomes" id="UP000008842">
    <property type="component" value="Chromosome"/>
</dbReference>
<evidence type="ECO:0000313" key="1">
    <source>
        <dbReference type="EMBL" id="BAG32986.1"/>
    </source>
</evidence>
<reference evidence="1 2" key="1">
    <citation type="journal article" date="2008" name="DNA Res.">
        <title>Determination of the genome sequence of Porphyromonas gingivalis strain ATCC 33277 and genomic comparison with strain W83 revealed extensive genome rearrangements in P. gingivalis.</title>
        <authorList>
            <person name="Naito M."/>
            <person name="Hirakawa H."/>
            <person name="Yamashita A."/>
            <person name="Ohara N."/>
            <person name="Shoji M."/>
            <person name="Yukitake H."/>
            <person name="Nakayama K."/>
            <person name="Toh H."/>
            <person name="Yoshimura F."/>
            <person name="Kuhara S."/>
            <person name="Hattori M."/>
            <person name="Hayashi T."/>
            <person name="Nakayama K."/>
        </authorList>
    </citation>
    <scope>NUCLEOTIDE SEQUENCE [LARGE SCALE GENOMIC DNA]</scope>
    <source>
        <strain evidence="2">ATCC 33277 / DSM 20709 / CIP 103683 / JCM 12257 / NCTC 11834 / 2561</strain>
    </source>
</reference>
<sequence>MAREVKISRAATKKFSRRFSGKHAPQSERFRPENFILPLFDNYPFPSIRETAGLKGGK</sequence>
<dbReference type="Pfam" id="PF07877">
    <property type="entry name" value="DUF1661"/>
    <property type="match status" value="1"/>
</dbReference>
<name>B2RHZ1_PORG3</name>
<dbReference type="HOGENOM" id="CLU_199037_0_0_10"/>
<dbReference type="RefSeq" id="WP_012457529.1">
    <property type="nucleotide sequence ID" value="NC_010729.1"/>
</dbReference>
<dbReference type="KEGG" id="pgn:PGN_0467"/>
<dbReference type="EMBL" id="AP009380">
    <property type="protein sequence ID" value="BAG32986.1"/>
    <property type="molecule type" value="Genomic_DNA"/>
</dbReference>